<organism evidence="1 2">
    <name type="scientific">Lactococcus lactis subsp. lactis</name>
    <name type="common">Streptococcus lactis</name>
    <dbReference type="NCBI Taxonomy" id="1360"/>
    <lineage>
        <taxon>Bacteria</taxon>
        <taxon>Bacillati</taxon>
        <taxon>Bacillota</taxon>
        <taxon>Bacilli</taxon>
        <taxon>Lactobacillales</taxon>
        <taxon>Streptococcaceae</taxon>
        <taxon>Lactococcus</taxon>
    </lineage>
</organism>
<reference evidence="2" key="1">
    <citation type="submission" date="2015-10" db="EMBL/GenBank/DDBJ databases">
        <title>Draft Genome Sequences of 11 Lactococcus lactis subspecies cremoris strains.</title>
        <authorList>
            <person name="Wels M."/>
            <person name="Backus L."/>
            <person name="Boekhorst J."/>
            <person name="Dijkstra A."/>
            <person name="Beerthuizen M."/>
            <person name="Kelly W."/>
            <person name="Siezen R."/>
            <person name="Bachmann H."/>
            <person name="Van Hijum S."/>
        </authorList>
    </citation>
    <scope>NUCLEOTIDE SEQUENCE [LARGE SCALE GENOMIC DNA]</scope>
    <source>
        <strain evidence="2">KF282</strain>
    </source>
</reference>
<evidence type="ECO:0000313" key="2">
    <source>
        <dbReference type="Proteomes" id="UP000053058"/>
    </source>
</evidence>
<protein>
    <submittedName>
        <fullName evidence="1">Uncharacterized protein</fullName>
    </submittedName>
</protein>
<dbReference type="EMBL" id="LKLN01000085">
    <property type="protein sequence ID" value="KSU02107.1"/>
    <property type="molecule type" value="Genomic_DNA"/>
</dbReference>
<accession>A0A0V8CLE5</accession>
<comment type="caution">
    <text evidence="1">The sequence shown here is derived from an EMBL/GenBank/DDBJ whole genome shotgun (WGS) entry which is preliminary data.</text>
</comment>
<dbReference type="Proteomes" id="UP000053058">
    <property type="component" value="Unassembled WGS sequence"/>
</dbReference>
<dbReference type="PATRIC" id="fig|1360.105.peg.1417"/>
<dbReference type="RefSeq" id="WP_058220160.1">
    <property type="nucleotide sequence ID" value="NZ_LKLN01000085.1"/>
</dbReference>
<evidence type="ECO:0000313" key="1">
    <source>
        <dbReference type="EMBL" id="KSU02107.1"/>
    </source>
</evidence>
<name>A0A0V8CLE5_LACLL</name>
<gene>
    <name evidence="1" type="ORF">KF282_2412</name>
</gene>
<dbReference type="AlphaFoldDB" id="A0A0V8CLE5"/>
<sequence>MSKVIRIGTSRDVWSEPSCSISFHEDPDAFPTVGEPFVKVTNKVSGIVTWVRLSSVDFIDVKEGSGDE</sequence>
<proteinExistence type="predicted"/>